<protein>
    <recommendedName>
        <fullName evidence="8">DUF3715 domain-containing protein</fullName>
    </recommendedName>
</protein>
<feature type="compositionally biased region" description="Basic and acidic residues" evidence="2">
    <location>
        <begin position="1104"/>
        <end position="1117"/>
    </location>
</feature>
<feature type="region of interest" description="Disordered" evidence="2">
    <location>
        <begin position="1529"/>
        <end position="1627"/>
    </location>
</feature>
<feature type="region of interest" description="Disordered" evidence="2">
    <location>
        <begin position="2552"/>
        <end position="2580"/>
    </location>
</feature>
<dbReference type="Pfam" id="PF23314">
    <property type="entry name" value="TASOR_alpha-beta"/>
    <property type="match status" value="1"/>
</dbReference>
<dbReference type="Bgee" id="ENSELUG00000008418">
    <property type="expression patterns" value="Expressed in nose and 14 other cell types or tissues"/>
</dbReference>
<feature type="region of interest" description="Disordered" evidence="2">
    <location>
        <begin position="807"/>
        <end position="829"/>
    </location>
</feature>
<feature type="compositionally biased region" description="Basic and acidic residues" evidence="2">
    <location>
        <begin position="1417"/>
        <end position="1427"/>
    </location>
</feature>
<evidence type="ECO:0000256" key="1">
    <source>
        <dbReference type="ARBA" id="ARBA00008058"/>
    </source>
</evidence>
<feature type="compositionally biased region" description="Polar residues" evidence="2">
    <location>
        <begin position="665"/>
        <end position="675"/>
    </location>
</feature>
<dbReference type="Proteomes" id="UP000265140">
    <property type="component" value="Chromosome 19"/>
</dbReference>
<comment type="similarity">
    <text evidence="1">Belongs to the TASOR family.</text>
</comment>
<keyword evidence="7" id="KW-1185">Reference proteome</keyword>
<reference evidence="6" key="3">
    <citation type="submission" date="2025-08" db="UniProtKB">
        <authorList>
            <consortium name="Ensembl"/>
        </authorList>
    </citation>
    <scope>IDENTIFICATION</scope>
</reference>
<feature type="region of interest" description="Disordered" evidence="2">
    <location>
        <begin position="847"/>
        <end position="872"/>
    </location>
</feature>
<reference evidence="7" key="1">
    <citation type="journal article" date="2014" name="PLoS ONE">
        <title>The genome and linkage map of the northern pike (Esox lucius): conserved synteny revealed between the salmonid sister group and the Neoteleostei.</title>
        <authorList>
            <person name="Rondeau E.B."/>
            <person name="Minkley D.R."/>
            <person name="Leong J.S."/>
            <person name="Messmer A.M."/>
            <person name="Jantzen J.R."/>
            <person name="von Schalburg K.R."/>
            <person name="Lemon C."/>
            <person name="Bird N.H."/>
            <person name="Koop B.F."/>
        </authorList>
    </citation>
    <scope>NUCLEOTIDE SEQUENCE</scope>
</reference>
<feature type="region of interest" description="Disordered" evidence="2">
    <location>
        <begin position="1417"/>
        <end position="1437"/>
    </location>
</feature>
<dbReference type="InterPro" id="IPR046432">
    <property type="entry name" value="TASOR"/>
</dbReference>
<dbReference type="GO" id="GO:0005654">
    <property type="term" value="C:nucleoplasm"/>
    <property type="evidence" value="ECO:0007669"/>
    <property type="project" value="TreeGrafter"/>
</dbReference>
<dbReference type="Pfam" id="PF24630">
    <property type="entry name" value="PIN_TASOR"/>
    <property type="match status" value="1"/>
</dbReference>
<dbReference type="STRING" id="8010.ENSELUP00000030972"/>
<feature type="domain" description="TASOR PIN" evidence="5">
    <location>
        <begin position="2704"/>
        <end position="2839"/>
    </location>
</feature>
<evidence type="ECO:0000313" key="7">
    <source>
        <dbReference type="Proteomes" id="UP000265140"/>
    </source>
</evidence>
<feature type="domain" description="TASOR alpha/beta" evidence="4">
    <location>
        <begin position="2605"/>
        <end position="2700"/>
    </location>
</feature>
<feature type="compositionally biased region" description="Basic and acidic residues" evidence="2">
    <location>
        <begin position="2553"/>
        <end position="2564"/>
    </location>
</feature>
<evidence type="ECO:0000259" key="3">
    <source>
        <dbReference type="Pfam" id="PF12509"/>
    </source>
</evidence>
<evidence type="ECO:0000313" key="6">
    <source>
        <dbReference type="Ensembl" id="ENSELUP00000030972.3"/>
    </source>
</evidence>
<dbReference type="InterPro" id="IPR056243">
    <property type="entry name" value="TASOR_ab_dom"/>
</dbReference>
<evidence type="ECO:0000259" key="5">
    <source>
        <dbReference type="Pfam" id="PF24630"/>
    </source>
</evidence>
<feature type="compositionally biased region" description="Basic and acidic residues" evidence="2">
    <location>
        <begin position="1584"/>
        <end position="1595"/>
    </location>
</feature>
<accession>A0A3P8ZRQ2</accession>
<dbReference type="PANTHER" id="PTHR16207:SF10">
    <property type="entry name" value="PROTEIN TASOR 2"/>
    <property type="match status" value="1"/>
</dbReference>
<feature type="compositionally biased region" description="Polar residues" evidence="2">
    <location>
        <begin position="1999"/>
        <end position="2011"/>
    </location>
</feature>
<feature type="region of interest" description="Disordered" evidence="2">
    <location>
        <begin position="1968"/>
        <end position="2011"/>
    </location>
</feature>
<feature type="region of interest" description="Disordered" evidence="2">
    <location>
        <begin position="1104"/>
        <end position="1123"/>
    </location>
</feature>
<sequence length="2847" mass="317032">SQNVSKRQRWANSDLVAVLPGSENFENTILPPLQNSYMYEESKQSFRYNSAFLIRNDTLQRRYEAFRTCKRAMGYSEEELEESFGFLLFDDENKANKLGETGVIPGHTTCTTLGDPSKGVYISKYSDCLDVHRWYHGKSGYIAIIRLTKGRVKEVTANYTVNYTSPTDGFDCHVSEQISDVSANTSSFLAFERTQYYMYEQTNGGKDSTTHLPSHACPFAIVAFSYWNAKTPKSDEQAKRSIQSYILKNLFYFSPTVVRVDGAIKMSELRQKLPKAIFETCFSGEGIIMFMFKYYNSSDPAYPVALHLKSTFLLCIEATECFLILHHHCSIPDAGSNKPEVLQAMFLFPDSRTIQRDTKICWKNPCLSPEGLQVVPALNYAEAEVEKCHPEQCGELHGLLEQHIQSYAALIHPGLTSSPSREASVIPDQFDFPDALKYLYSPPKWTEMGWLRLKSYFHQPASFELSVSRAMEILAAGREKRGDESDDDVYYCLSSPEGSPISPANVCGLEEERSQGEPLRDKAAHLGNAAAELVKPGLALATKPNSKAVDAIVEDNGRDFLQKEVQEEVCCDLSQLAVSAKASGVASMAVMAKATEVTGVSTSSVSADLPTVIVITATEKTEAVLPHSEKRNIELTKNSSLPSDNAEEKGKCAVNGESEKAIQPSVPSEVSNFSKSDWRKRPRKRRRFSGLGKRVLRSTAADFEKEETQKNENLIDLSKDYPLKKRKEGLDKTQTERWDLKAIISECGRIFVPHGSEVVAKDIESLKVKGKGMVDQQCADEMMVEACFKVPQAKERGDSLELKMSNTVASQNSEPVPNKDKECPSEKHKKRQYVAISLSKLKTVLSRGGKRKTPFNPESEELSSLHKKSKDEHLVTDKMESVNLSNIEKDRTTAADNPKEQTLRMDPNLALALGLTPKELHKDVQEAPQTCDVPLREGLQNSPDLVTPQDRASSFESEKVAQPISSQLLTLDPDVRRVVSRGRHRKCASAVSCPPVDALSLLADLALSTSSDKVLDQQPETGALEKLDVCPSLVISDSSPESVLHALLKHPSAARLKVPPQSLSPKGLVLGSWERVVLVSQEHSYSLPPSSLLLGLSGSFRQERDQNRKELGEEPKMGPESLSKGIARRQKFRRLRQFLVKDDSVQVTRLWKENYDFSADSKFTNDPMDKTVIRALHGPWDFEIDDTNEQVQLIIHMWIGLFYSRSTARFFQADPSLSCLEEKDCTEVFHGMMPSQVPSETKASSPAYIALSNIPEPHVLDLSNVANKEAQPLSLEPKVLDLSMKTTSAVVDLTVNTEAKQKILFTNPPVYQPENGIHQENLYPKQSTGFELKVRKQLYDTKGSLQSTVSPLESDGSYLILCEQAAGVYINQDNVLESHGNAQVSGDKYKKDLQREGKRCVGEQITTCLKTMESKDVNKTQQGKDNDSVNTMPELKQGGNVTNMAETVKCDANNPRDWAQFAICDVSDLRMEVPKTDPNIKNSVETAKPELMKPGKNMEMTKAEPDVYVSCETIDKDIKAVYNANVPKDVVNVPKDDGNSDDTLQTEIQDGKDAKDDVLPVENDGKDSVDEVSDGNTLSEALPGEEKLGNEKDSENATSSTEHCRNDSRGTTPAEKSFGKLYRSDGNSYNEVQTQDEMQDGMNTGDNVLLVLNSEKDSGDKVLPVMCDGNISLDETPPESGISQSEKDSRNATLSAVHSENYSQPTTLPVNVKLCVDQEPTVVHDRKCSTDEAIPMEQSGDVLVTGVLPKIQAEVTSKDKVLPTEIYPVSYGKMPYVGEFDTHIYSENVLREAETAVVETDFNAGFGRDSTDQEQKSMQCHSKSDNKTHVLQHCQEGSSEVVTGQMVFRIPSEDLTHTKVAQSEGQGALQVQGQVDMPISAGVGKVSKGIAQSELCQEETPVSSAFDGGNSFSDEMLIPLISKGTKSDSICAVPTVDEMSFGCTPIPDIYSAGSLAVCNVAMVSKPLSTGKGHSRCPTPTQDEPPFVPELSHDHHAQKTDSLPISNNTNKNTDQNHLESAVVKHFSDVLTDSCKKPVASSIPLTPASSEKPDHHPSSKVQLATIELDLHSHLDHDSLDRFHNSYPKKQCPLAERAALSIQSVHPKALSNETLDMVLSEVFLEGDNLSSASTEYKHIKSFQQNIPVVSGPTAASQNLTVHNFKSEESREEYNRTEGPLVVDTISSDAFKDVHPNIPVLSNTNAHPYNTQFVTEMRRQIASSQDYKDVLNQIKEPALDQDGIESVKEKKSVSDKEHVRSKSRLNKTKLDFINSLRQYQEWEKKGFDEVLDFSKPGTSSSFTFQSEESEERLSRMEENKPEWLKYCRAKRSGCQMNMTETYKEDSSVTKPCLVTVLDAKGNRTTYENHPVLKPTANMQTWAVPNSNKKSSSSFLEFSKRWDDTHNAVEEDVTQSSLNLETLIFSEKMNQLLKPRRKSSGGKYNRSRHNRSNVDERTSTCGPALTVHFSRLQEEQDGSAEHWEELPPLKGQKITVEMPERKGAVDDVESDMPQHLGKLSYTKDSEVTRVKVSDLVAESFKAYHAMMNEVCAGRKYPSRSERIRREGADRNSLPKSQPRSNNKDFCGQMKKDMCDSLHDNLNSVVRHSCKNKFRFYIMVTSDDPFFKETKELLEAEGHIAVEPSEFCLGKDIPSSPLHIILRNEDIAEHICQVPHLLELKKSPNVLFAGIDRPDDIINLTHQELFCKGGFVVFEGAALDSLSLSNMKIMSGFLEGLSKKGKWKWLLHYRDSRKLKENARSSAEAKGKKIFMDVCQEAGMVEVLPYHDCDVISRERPNYLHCLERLQVQNISARLPVFITGERSDKAFAKHGIFTMNINSFLLLSQSDTCTIS</sequence>
<feature type="compositionally biased region" description="Basic and acidic residues" evidence="2">
    <location>
        <begin position="1549"/>
        <end position="1569"/>
    </location>
</feature>
<feature type="compositionally biased region" description="Basic residues" evidence="2">
    <location>
        <begin position="2429"/>
        <end position="2446"/>
    </location>
</feature>
<evidence type="ECO:0008006" key="8">
    <source>
        <dbReference type="Google" id="ProtNLM"/>
    </source>
</evidence>
<dbReference type="PANTHER" id="PTHR16207">
    <property type="entry name" value="SET DOMAIN-CONTAINING PROTEIN"/>
    <property type="match status" value="1"/>
</dbReference>
<dbReference type="GO" id="GO:0045814">
    <property type="term" value="P:negative regulation of gene expression, epigenetic"/>
    <property type="evidence" value="ECO:0007669"/>
    <property type="project" value="InterPro"/>
</dbReference>
<feature type="region of interest" description="Disordered" evidence="2">
    <location>
        <begin position="2426"/>
        <end position="2455"/>
    </location>
</feature>
<proteinExistence type="inferred from homology"/>
<evidence type="ECO:0000259" key="4">
    <source>
        <dbReference type="Pfam" id="PF23314"/>
    </source>
</evidence>
<dbReference type="Ensembl" id="ENSELUT00000006942.3">
    <property type="protein sequence ID" value="ENSELUP00000030972.3"/>
    <property type="gene ID" value="ENSELUG00000008418.3"/>
</dbReference>
<dbReference type="Pfam" id="PF12509">
    <property type="entry name" value="DUF3715"/>
    <property type="match status" value="1"/>
</dbReference>
<feature type="region of interest" description="Disordered" evidence="2">
    <location>
        <begin position="664"/>
        <end position="685"/>
    </location>
</feature>
<organism evidence="6 7">
    <name type="scientific">Esox lucius</name>
    <name type="common">Northern pike</name>
    <dbReference type="NCBI Taxonomy" id="8010"/>
    <lineage>
        <taxon>Eukaryota</taxon>
        <taxon>Metazoa</taxon>
        <taxon>Chordata</taxon>
        <taxon>Craniata</taxon>
        <taxon>Vertebrata</taxon>
        <taxon>Euteleostomi</taxon>
        <taxon>Actinopterygii</taxon>
        <taxon>Neopterygii</taxon>
        <taxon>Teleostei</taxon>
        <taxon>Protacanthopterygii</taxon>
        <taxon>Esociformes</taxon>
        <taxon>Esocidae</taxon>
        <taxon>Esox</taxon>
    </lineage>
</organism>
<name>A0A3P8ZRQ2_ESOLU</name>
<reference evidence="6" key="2">
    <citation type="submission" date="2020-02" db="EMBL/GenBank/DDBJ databases">
        <title>Esox lucius (northern pike) genome, fEsoLuc1, primary haplotype.</title>
        <authorList>
            <person name="Myers G."/>
            <person name="Karagic N."/>
            <person name="Meyer A."/>
            <person name="Pippel M."/>
            <person name="Reichard M."/>
            <person name="Winkler S."/>
            <person name="Tracey A."/>
            <person name="Sims Y."/>
            <person name="Howe K."/>
            <person name="Rhie A."/>
            <person name="Formenti G."/>
            <person name="Durbin R."/>
            <person name="Fedrigo O."/>
            <person name="Jarvis E.D."/>
        </authorList>
    </citation>
    <scope>NUCLEOTIDE SEQUENCE [LARGE SCALE GENOMIC DNA]</scope>
</reference>
<feature type="compositionally biased region" description="Basic and acidic residues" evidence="2">
    <location>
        <begin position="817"/>
        <end position="826"/>
    </location>
</feature>
<evidence type="ECO:0000256" key="2">
    <source>
        <dbReference type="SAM" id="MobiDB-lite"/>
    </source>
</evidence>
<dbReference type="InterPro" id="IPR056242">
    <property type="entry name" value="PIN_TASOR"/>
</dbReference>
<feature type="domain" description="TASOR pseudo-PARP" evidence="3">
    <location>
        <begin position="70"/>
        <end position="218"/>
    </location>
</feature>
<dbReference type="InterPro" id="IPR022188">
    <property type="entry name" value="TASOR_DUF3715"/>
</dbReference>
<dbReference type="GeneTree" id="ENSGT00530000063735"/>
<reference evidence="6" key="4">
    <citation type="submission" date="2025-09" db="UniProtKB">
        <authorList>
            <consortium name="Ensembl"/>
        </authorList>
    </citation>
    <scope>IDENTIFICATION</scope>
</reference>
<feature type="region of interest" description="Disordered" evidence="2">
    <location>
        <begin position="1672"/>
        <end position="1694"/>
    </location>
</feature>